<dbReference type="GO" id="GO:0016757">
    <property type="term" value="F:glycosyltransferase activity"/>
    <property type="evidence" value="ECO:0007669"/>
    <property type="project" value="InterPro"/>
</dbReference>
<evidence type="ECO:0000313" key="9">
    <source>
        <dbReference type="EMBL" id="KKH29190.1"/>
    </source>
</evidence>
<evidence type="ECO:0000313" key="5">
    <source>
        <dbReference type="EMBL" id="KKG40746.1"/>
    </source>
</evidence>
<dbReference type="PANTHER" id="PTHR12526">
    <property type="entry name" value="GLYCOSYLTRANSFERASE"/>
    <property type="match status" value="1"/>
</dbReference>
<dbReference type="CDD" id="cd03801">
    <property type="entry name" value="GT4_PimA-like"/>
    <property type="match status" value="1"/>
</dbReference>
<dbReference type="InterPro" id="IPR001296">
    <property type="entry name" value="Glyco_trans_1"/>
</dbReference>
<dbReference type="EMBL" id="JJPG01000055">
    <property type="protein sequence ID" value="KKG53489.1"/>
    <property type="molecule type" value="Genomic_DNA"/>
</dbReference>
<organism evidence="8 13">
    <name type="scientific">Methanosarcina mazei</name>
    <name type="common">Methanosarcina frisia</name>
    <dbReference type="NCBI Taxonomy" id="2209"/>
    <lineage>
        <taxon>Archaea</taxon>
        <taxon>Methanobacteriati</taxon>
        <taxon>Methanobacteriota</taxon>
        <taxon>Stenosarchaea group</taxon>
        <taxon>Methanomicrobia</taxon>
        <taxon>Methanosarcinales</taxon>
        <taxon>Methanosarcinaceae</taxon>
        <taxon>Methanosarcina</taxon>
    </lineage>
</organism>
<dbReference type="SUPFAM" id="SSF53756">
    <property type="entry name" value="UDP-Glycosyltransferase/glycogen phosphorylase"/>
    <property type="match status" value="1"/>
</dbReference>
<evidence type="ECO:0000313" key="11">
    <source>
        <dbReference type="Proteomes" id="UP000034151"/>
    </source>
</evidence>
<evidence type="ECO:0000259" key="2">
    <source>
        <dbReference type="Pfam" id="PF13439"/>
    </source>
</evidence>
<dbReference type="Proteomes" id="UP000034667">
    <property type="component" value="Unassembled WGS sequence"/>
</dbReference>
<evidence type="ECO:0000313" key="12">
    <source>
        <dbReference type="Proteomes" id="UP000034195"/>
    </source>
</evidence>
<dbReference type="PATRIC" id="fig|2209.39.peg.4273"/>
<accession>A0A0F8FTJ5</accession>
<name>A0A0F8FTJ5_METMZ</name>
<dbReference type="Proteomes" id="UP000034151">
    <property type="component" value="Unassembled WGS sequence"/>
</dbReference>
<gene>
    <name evidence="5" type="ORF">DU35_16545</name>
    <name evidence="8" type="ORF">DU36_18625</name>
    <name evidence="7" type="ORF">DU38_00555</name>
    <name evidence="6" type="ORF">DU39_19735</name>
    <name evidence="4" type="ORF">DU41_01445</name>
    <name evidence="3" type="ORF">DU49_12605</name>
    <name evidence="9" type="ORF">DU60_19870</name>
</gene>
<reference evidence="10 11" key="1">
    <citation type="journal article" date="2015" name="ISME J.">
        <title>Genomic and phenotypic differentiation among Methanosarcina mazei populations from Columbia River sediment.</title>
        <authorList>
            <person name="Youngblut N.D."/>
            <person name="Wirth J.S."/>
            <person name="Henriksen J.R."/>
            <person name="Smith M."/>
            <person name="Simon H."/>
            <person name="Metcalf W.W."/>
            <person name="Whitaker R.J."/>
        </authorList>
    </citation>
    <scope>NUCLEOTIDE SEQUENCE [LARGE SCALE GENOMIC DNA]</scope>
    <source>
        <strain evidence="9 16">1.F.M.0.5</strain>
        <strain evidence="3 10">3.F.A.1A.3</strain>
        <strain evidence="5 14">3.F.A.2.12</strain>
        <strain evidence="4 15">3.F.A.2.3</strain>
        <strain evidence="6 11">3.F.A.2.5</strain>
        <strain evidence="7 12">3.F.A.2.6</strain>
        <strain evidence="8 13">3.F.A.2.7</strain>
    </source>
</reference>
<dbReference type="Gene3D" id="3.40.50.2000">
    <property type="entry name" value="Glycogen Phosphorylase B"/>
    <property type="match status" value="2"/>
</dbReference>
<dbReference type="EMBL" id="JJPH01000002">
    <property type="protein sequence ID" value="KKG56377.1"/>
    <property type="molecule type" value="Genomic_DNA"/>
</dbReference>
<dbReference type="AlphaFoldDB" id="A0A0F8FTJ5"/>
<evidence type="ECO:0000313" key="4">
    <source>
        <dbReference type="EMBL" id="KKG40421.1"/>
    </source>
</evidence>
<dbReference type="Pfam" id="PF13439">
    <property type="entry name" value="Glyco_transf_4"/>
    <property type="match status" value="1"/>
</dbReference>
<evidence type="ECO:0000313" key="7">
    <source>
        <dbReference type="EMBL" id="KKG53489.1"/>
    </source>
</evidence>
<dbReference type="EMBL" id="JJPD01000110">
    <property type="protein sequence ID" value="KKG40746.1"/>
    <property type="molecule type" value="Genomic_DNA"/>
</dbReference>
<dbReference type="Proteomes" id="UP000034921">
    <property type="component" value="Unassembled WGS sequence"/>
</dbReference>
<sequence>MAGSSQNICLLSVCDATPNSFGSFEEFLVALSEKLRQEGWIHVIIFRGKPIEEVEKSLLSQGAKIRTMKPSKLGAVNFVQFYKIIKEIQPNYIHFHFYPIYSIVNYLSFLFNVKIIYTDHMGSRKPKSTFKKIIRKPYYLTYSKLFSCGIEKIVCVSEFVKSKYSREYGINPKKMCVIYNGINIKRFQKKLNIKDIRKKYNLEEDLIITCIGLRFDKGPHCLIKAAPLILQKVPNVKFVLVGDGKFKNDLEKQIDDYKVRDHIIMTGTLTDVTDIYSVSSCVVVPSICEEAFCFIVAEAMAMEVPVIAFDSGAIKEVIHNKFRVIPKNHIVLADRVVEILKEGNASDKKEMRAHIIKNFPLEKCANEHILLYRNLLKKK</sequence>
<dbReference type="InterPro" id="IPR028098">
    <property type="entry name" value="Glyco_trans_4-like_N"/>
</dbReference>
<dbReference type="Proteomes" id="UP000034577">
    <property type="component" value="Unassembled WGS sequence"/>
</dbReference>
<evidence type="ECO:0000313" key="3">
    <source>
        <dbReference type="EMBL" id="KKG29192.1"/>
    </source>
</evidence>
<dbReference type="Proteomes" id="UP000034195">
    <property type="component" value="Unassembled WGS sequence"/>
</dbReference>
<proteinExistence type="predicted"/>
<comment type="caution">
    <text evidence="8">The sequence shown here is derived from an EMBL/GenBank/DDBJ whole genome shotgun (WGS) entry which is preliminary data.</text>
</comment>
<evidence type="ECO:0000313" key="6">
    <source>
        <dbReference type="EMBL" id="KKG43344.1"/>
    </source>
</evidence>
<dbReference type="EMBL" id="JJPF01000065">
    <property type="protein sequence ID" value="KKG43344.1"/>
    <property type="molecule type" value="Genomic_DNA"/>
</dbReference>
<dbReference type="EMBL" id="JJQE01000077">
    <property type="protein sequence ID" value="KKH29190.1"/>
    <property type="molecule type" value="Genomic_DNA"/>
</dbReference>
<dbReference type="EMBL" id="JJPE01000152">
    <property type="protein sequence ID" value="KKG40421.1"/>
    <property type="molecule type" value="Genomic_DNA"/>
</dbReference>
<evidence type="ECO:0000313" key="16">
    <source>
        <dbReference type="Proteomes" id="UP000034921"/>
    </source>
</evidence>
<dbReference type="EMBL" id="JJPB01000120">
    <property type="protein sequence ID" value="KKG29192.1"/>
    <property type="molecule type" value="Genomic_DNA"/>
</dbReference>
<dbReference type="Proteomes" id="UP000034243">
    <property type="component" value="Unassembled WGS sequence"/>
</dbReference>
<dbReference type="Proteomes" id="UP000033878">
    <property type="component" value="Unassembled WGS sequence"/>
</dbReference>
<protein>
    <submittedName>
        <fullName evidence="8">Glycosyl transferase</fullName>
    </submittedName>
</protein>
<dbReference type="RefSeq" id="WP_048037193.1">
    <property type="nucleotide sequence ID" value="NZ_JJPB01000120.1"/>
</dbReference>
<dbReference type="Pfam" id="PF00534">
    <property type="entry name" value="Glycos_transf_1"/>
    <property type="match status" value="1"/>
</dbReference>
<evidence type="ECO:0000259" key="1">
    <source>
        <dbReference type="Pfam" id="PF00534"/>
    </source>
</evidence>
<evidence type="ECO:0000313" key="10">
    <source>
        <dbReference type="Proteomes" id="UP000033878"/>
    </source>
</evidence>
<keyword evidence="8" id="KW-0808">Transferase</keyword>
<feature type="domain" description="Glycosyltransferase subfamily 4-like N-terminal" evidence="2">
    <location>
        <begin position="27"/>
        <end position="186"/>
    </location>
</feature>
<evidence type="ECO:0000313" key="15">
    <source>
        <dbReference type="Proteomes" id="UP000034667"/>
    </source>
</evidence>
<dbReference type="PANTHER" id="PTHR12526:SF630">
    <property type="entry name" value="GLYCOSYLTRANSFERASE"/>
    <property type="match status" value="1"/>
</dbReference>
<evidence type="ECO:0000313" key="8">
    <source>
        <dbReference type="EMBL" id="KKG56377.1"/>
    </source>
</evidence>
<evidence type="ECO:0000313" key="13">
    <source>
        <dbReference type="Proteomes" id="UP000034243"/>
    </source>
</evidence>
<feature type="domain" description="Glycosyl transferase family 1" evidence="1">
    <location>
        <begin position="194"/>
        <end position="358"/>
    </location>
</feature>
<evidence type="ECO:0000313" key="14">
    <source>
        <dbReference type="Proteomes" id="UP000034577"/>
    </source>
</evidence>